<evidence type="ECO:0000256" key="1">
    <source>
        <dbReference type="SAM" id="MobiDB-lite"/>
    </source>
</evidence>
<dbReference type="PANTHER" id="PTHR47718:SF12">
    <property type="entry name" value="PROTEIN FAR1-RELATED SEQUENCE"/>
    <property type="match status" value="1"/>
</dbReference>
<feature type="region of interest" description="Disordered" evidence="1">
    <location>
        <begin position="234"/>
        <end position="281"/>
    </location>
</feature>
<dbReference type="AlphaFoldDB" id="A0A2U1K9Z7"/>
<evidence type="ECO:0000313" key="4">
    <source>
        <dbReference type="Proteomes" id="UP000245207"/>
    </source>
</evidence>
<evidence type="ECO:0000313" key="3">
    <source>
        <dbReference type="EMBL" id="PWA26095.1"/>
    </source>
</evidence>
<feature type="compositionally biased region" description="Acidic residues" evidence="1">
    <location>
        <begin position="239"/>
        <end position="281"/>
    </location>
</feature>
<accession>A0A2U1K9Z7</accession>
<feature type="region of interest" description="Disordered" evidence="1">
    <location>
        <begin position="100"/>
        <end position="119"/>
    </location>
</feature>
<proteinExistence type="predicted"/>
<dbReference type="InterPro" id="IPR004330">
    <property type="entry name" value="FAR1_DNA_bnd_dom"/>
</dbReference>
<feature type="domain" description="FAR1" evidence="2">
    <location>
        <begin position="48"/>
        <end position="154"/>
    </location>
</feature>
<keyword evidence="4" id="KW-1185">Reference proteome</keyword>
<name>A0A2U1K9Z7_ARTAN</name>
<dbReference type="PANTHER" id="PTHR47718">
    <property type="entry name" value="OS01G0519700 PROTEIN"/>
    <property type="match status" value="1"/>
</dbReference>
<evidence type="ECO:0000259" key="2">
    <source>
        <dbReference type="Pfam" id="PF03101"/>
    </source>
</evidence>
<sequence length="281" mass="32800">MENIFQEQDEENHDIEDQNNRLLMLSEQAFNYEYMEHDQDVNIAYNTYKVYVAKARFYVRKGGTKKGKNGEVTHKHLVCHKYGKHRKCVETNTLIDGQSQDVEEVDNENGKQKRKRRSTTTVTDCKAHLLLKRIVGTNSYKILKFVENHNHKLIDPANMDLSRARLQLEFGDHVFIHRASLSNIGPQKAHKLRVALLGGFDKVHGMPVDWNNFHRGMNLFIGERDAQMLVDKMLKRQEQEDEEDEQDFDEDQEDESDEHADIDQDTEHDEDDQPESSSADE</sequence>
<dbReference type="Pfam" id="PF03101">
    <property type="entry name" value="FAR1"/>
    <property type="match status" value="1"/>
</dbReference>
<protein>
    <submittedName>
        <fullName evidence="3">FAR1 DNA binding domain, FHY3/FAR1 family</fullName>
    </submittedName>
</protein>
<dbReference type="OrthoDB" id="2402896at2759"/>
<reference evidence="3 4" key="1">
    <citation type="journal article" date="2018" name="Mol. Plant">
        <title>The genome of Artemisia annua provides insight into the evolution of Asteraceae family and artemisinin biosynthesis.</title>
        <authorList>
            <person name="Shen Q."/>
            <person name="Zhang L."/>
            <person name="Liao Z."/>
            <person name="Wang S."/>
            <person name="Yan T."/>
            <person name="Shi P."/>
            <person name="Liu M."/>
            <person name="Fu X."/>
            <person name="Pan Q."/>
            <person name="Wang Y."/>
            <person name="Lv Z."/>
            <person name="Lu X."/>
            <person name="Zhang F."/>
            <person name="Jiang W."/>
            <person name="Ma Y."/>
            <person name="Chen M."/>
            <person name="Hao X."/>
            <person name="Li L."/>
            <person name="Tang Y."/>
            <person name="Lv G."/>
            <person name="Zhou Y."/>
            <person name="Sun X."/>
            <person name="Brodelius P.E."/>
            <person name="Rose J.K.C."/>
            <person name="Tang K."/>
        </authorList>
    </citation>
    <scope>NUCLEOTIDE SEQUENCE [LARGE SCALE GENOMIC DNA]</scope>
    <source>
        <strain evidence="4">cv. Huhao1</strain>
        <tissue evidence="3">Leaf</tissue>
    </source>
</reference>
<gene>
    <name evidence="3" type="ORF">CTI12_AA628250</name>
</gene>
<organism evidence="3 4">
    <name type="scientific">Artemisia annua</name>
    <name type="common">Sweet wormwood</name>
    <dbReference type="NCBI Taxonomy" id="35608"/>
    <lineage>
        <taxon>Eukaryota</taxon>
        <taxon>Viridiplantae</taxon>
        <taxon>Streptophyta</taxon>
        <taxon>Embryophyta</taxon>
        <taxon>Tracheophyta</taxon>
        <taxon>Spermatophyta</taxon>
        <taxon>Magnoliopsida</taxon>
        <taxon>eudicotyledons</taxon>
        <taxon>Gunneridae</taxon>
        <taxon>Pentapetalae</taxon>
        <taxon>asterids</taxon>
        <taxon>campanulids</taxon>
        <taxon>Asterales</taxon>
        <taxon>Asteraceae</taxon>
        <taxon>Asteroideae</taxon>
        <taxon>Anthemideae</taxon>
        <taxon>Artemisiinae</taxon>
        <taxon>Artemisia</taxon>
    </lineage>
</organism>
<dbReference type="EMBL" id="PKPP01028465">
    <property type="protein sequence ID" value="PWA26095.1"/>
    <property type="molecule type" value="Genomic_DNA"/>
</dbReference>
<dbReference type="Proteomes" id="UP000245207">
    <property type="component" value="Unassembled WGS sequence"/>
</dbReference>
<comment type="caution">
    <text evidence="3">The sequence shown here is derived from an EMBL/GenBank/DDBJ whole genome shotgun (WGS) entry which is preliminary data.</text>
</comment>